<keyword evidence="1" id="KW-0472">Membrane</keyword>
<comment type="caution">
    <text evidence="2">The sequence shown here is derived from an EMBL/GenBank/DDBJ whole genome shotgun (WGS) entry which is preliminary data.</text>
</comment>
<feature type="transmembrane region" description="Helical" evidence="1">
    <location>
        <begin position="24"/>
        <end position="48"/>
    </location>
</feature>
<dbReference type="EMBL" id="VGJJ01000035">
    <property type="protein sequence ID" value="MBM3282470.1"/>
    <property type="molecule type" value="Genomic_DNA"/>
</dbReference>
<accession>A0A8T4C917</accession>
<keyword evidence="1" id="KW-1133">Transmembrane helix</keyword>
<feature type="transmembrane region" description="Helical" evidence="1">
    <location>
        <begin position="60"/>
        <end position="82"/>
    </location>
</feature>
<evidence type="ECO:0000256" key="1">
    <source>
        <dbReference type="SAM" id="Phobius"/>
    </source>
</evidence>
<dbReference type="AlphaFoldDB" id="A0A8T4C917"/>
<evidence type="ECO:0000313" key="2">
    <source>
        <dbReference type="EMBL" id="MBM3282470.1"/>
    </source>
</evidence>
<name>A0A8T4C917_9ARCH</name>
<evidence type="ECO:0000313" key="3">
    <source>
        <dbReference type="Proteomes" id="UP000774699"/>
    </source>
</evidence>
<reference evidence="2" key="1">
    <citation type="submission" date="2019-03" db="EMBL/GenBank/DDBJ databases">
        <title>Lake Tanganyika Metagenome-Assembled Genomes (MAGs).</title>
        <authorList>
            <person name="Tran P."/>
        </authorList>
    </citation>
    <scope>NUCLEOTIDE SEQUENCE</scope>
    <source>
        <strain evidence="2">M_DeepCast_50m_m2_156</strain>
    </source>
</reference>
<organism evidence="2 3">
    <name type="scientific">Candidatus Iainarchaeum sp</name>
    <dbReference type="NCBI Taxonomy" id="3101447"/>
    <lineage>
        <taxon>Archaea</taxon>
        <taxon>Candidatus Iainarchaeota</taxon>
        <taxon>Candidatus Iainarchaeia</taxon>
        <taxon>Candidatus Iainarchaeales</taxon>
        <taxon>Candidatus Iainarchaeaceae</taxon>
        <taxon>Candidatus Iainarchaeum</taxon>
    </lineage>
</organism>
<keyword evidence="1" id="KW-0812">Transmembrane</keyword>
<protein>
    <submittedName>
        <fullName evidence="2">PH domain-containing protein</fullName>
    </submittedName>
</protein>
<dbReference type="Proteomes" id="UP000774699">
    <property type="component" value="Unassembled WGS sequence"/>
</dbReference>
<proteinExistence type="predicted"/>
<sequence length="170" mass="19421">MDTPFTLSEGEYVEKEIPASPKTIAYFAVKAAPLFGVWFIGLLIYLIYHYRINSGDVRALLFQALALAAFAFLVGIVARWLWRVDVSQRDNWLTNKGIWIQTPKGIGFISYGKITQVKLKEDWIQKALKVDELEITYTEQGFVRKIRMIGVEAPHEIMDWINAKITSPPA</sequence>
<gene>
    <name evidence="2" type="ORF">FJY86_03985</name>
</gene>